<sequence>MKLIRLTAAAALAALASSAVFAESMPPAPTPKGTHLGNVIVNPYGFSPLTAVINRNTKHPTDIRVTVKGKPEGGVDITYDVGRSTLLSNDGIPVFGLYPDYRNTVVVSYKLDGRAITDTYSIVTPALTMPYMDNRNITALPQPKVTKLDTAFRDRLYLVNSGTRPPKGSEVNWIMPKTPQMSKSAANPSGGSLAFETIPLNYVVDTQGEFRWWLEPQAIYDGINYDIADRGYAMGFFPTKSGTYTFVQGQRWIEMNLAGRIVAKHPLPPGYIDLSHASWEMPNGNILLRAAKYRYHRPDGQIVQSVRDFIIEVDRSGNVIDEWDLNTILDPTRDALIKNLDLGAVCMNVDLDAQGKAVGAEPLAPFGDAAGVGTGRNWAHVNSVAYDESDDSIIISARHQGVMKIGRDKEVKWILAPSEGWKNGLEKKLLKPVDKDGRPLKCSSTGDCEGGFDFTYTQHAAWPRASKNGTIVVFDNGQVRHYEQPALPEMNYSRVVEYKIDPKTMTVKQTWAYGKDRGYESFAPITSNAAYQADKDTMFGFYGSVGLFDQTKGTIGRLQEVDYKTGDVKVEIDVYNNKASAPHYQGHIIDLKQAFAK</sequence>
<dbReference type="Pfam" id="PF05935">
    <property type="entry name" value="Arylsulfotrans"/>
    <property type="match status" value="1"/>
</dbReference>
<dbReference type="Proteomes" id="UP000005835">
    <property type="component" value="Unassembled WGS sequence"/>
</dbReference>
<comment type="caution">
    <text evidence="3">The sequence shown here is derived from an EMBL/GenBank/DDBJ whole genome shotgun (WGS) entry which is preliminary data.</text>
</comment>
<dbReference type="STRING" id="742823.HMPREF9465_01350"/>
<evidence type="ECO:0000259" key="2">
    <source>
        <dbReference type="Pfam" id="PF17425"/>
    </source>
</evidence>
<dbReference type="InterPro" id="IPR035391">
    <property type="entry name" value="Arylsulfotran_N"/>
</dbReference>
<dbReference type="eggNOG" id="ENOG502ZAQ1">
    <property type="taxonomic scope" value="Bacteria"/>
</dbReference>
<dbReference type="Gene3D" id="2.60.40.3100">
    <property type="entry name" value="Arylsulphate sulphotransferase monomer, N-terminal domain"/>
    <property type="match status" value="1"/>
</dbReference>
<dbReference type="GO" id="GO:0004062">
    <property type="term" value="F:aryl sulfotransferase activity"/>
    <property type="evidence" value="ECO:0007669"/>
    <property type="project" value="InterPro"/>
</dbReference>
<accession>K1JHY4</accession>
<dbReference type="AlphaFoldDB" id="K1JHY4"/>
<dbReference type="PANTHER" id="PTHR35340:SF10">
    <property type="entry name" value="CYTOPLASMIC PROTEIN"/>
    <property type="match status" value="1"/>
</dbReference>
<dbReference type="PANTHER" id="PTHR35340">
    <property type="entry name" value="PQQ ENZYME REPEAT PROTEIN-RELATED"/>
    <property type="match status" value="1"/>
</dbReference>
<feature type="signal peptide" evidence="1">
    <location>
        <begin position="1"/>
        <end position="22"/>
    </location>
</feature>
<feature type="domain" description="Arylsulfotransferase N-terminal" evidence="2">
    <location>
        <begin position="39"/>
        <end position="125"/>
    </location>
</feature>
<dbReference type="HOGENOM" id="CLU_026635_2_0_4"/>
<keyword evidence="1" id="KW-0732">Signal</keyword>
<evidence type="ECO:0000313" key="4">
    <source>
        <dbReference type="Proteomes" id="UP000005835"/>
    </source>
</evidence>
<dbReference type="InterPro" id="IPR010262">
    <property type="entry name" value="Arylsulfotransferase_bact"/>
</dbReference>
<name>K1JHY4_9BURK</name>
<dbReference type="InterPro" id="IPR053143">
    <property type="entry name" value="Arylsulfate_ST"/>
</dbReference>
<keyword evidence="4" id="KW-1185">Reference proteome</keyword>
<dbReference type="EMBL" id="ADMG01000031">
    <property type="protein sequence ID" value="EKB31245.1"/>
    <property type="molecule type" value="Genomic_DNA"/>
</dbReference>
<dbReference type="OrthoDB" id="304912at2"/>
<reference evidence="3 4" key="1">
    <citation type="submission" date="2012-05" db="EMBL/GenBank/DDBJ databases">
        <title>The Genome Sequence of Sutterella wadsworthensis 2_1_59BFAA.</title>
        <authorList>
            <consortium name="The Broad Institute Genome Sequencing Platform"/>
            <person name="Earl A."/>
            <person name="Ward D."/>
            <person name="Feldgarden M."/>
            <person name="Gevers D."/>
            <person name="Daigneault M."/>
            <person name="Strauss J."/>
            <person name="Allen-Vercoe E."/>
            <person name="Walker B."/>
            <person name="Young S.K."/>
            <person name="Zeng Q."/>
            <person name="Gargeya S."/>
            <person name="Fitzgerald M."/>
            <person name="Haas B."/>
            <person name="Abouelleil A."/>
            <person name="Alvarado L."/>
            <person name="Arachchi H.M."/>
            <person name="Berlin A.M."/>
            <person name="Chapman S.B."/>
            <person name="Goldberg J."/>
            <person name="Griggs A."/>
            <person name="Gujja S."/>
            <person name="Hansen M."/>
            <person name="Howarth C."/>
            <person name="Imamovic A."/>
            <person name="Larimer J."/>
            <person name="McCowen C."/>
            <person name="Montmayeur A."/>
            <person name="Murphy C."/>
            <person name="Neiman D."/>
            <person name="Pearson M."/>
            <person name="Priest M."/>
            <person name="Roberts A."/>
            <person name="Saif S."/>
            <person name="Shea T."/>
            <person name="Sisk P."/>
            <person name="Sykes S."/>
            <person name="Wortman J."/>
            <person name="Nusbaum C."/>
            <person name="Birren B."/>
        </authorList>
    </citation>
    <scope>NUCLEOTIDE SEQUENCE [LARGE SCALE GENOMIC DNA]</scope>
    <source>
        <strain evidence="3 4">2_1_59BFAA</strain>
    </source>
</reference>
<evidence type="ECO:0000313" key="3">
    <source>
        <dbReference type="EMBL" id="EKB31245.1"/>
    </source>
</evidence>
<dbReference type="Pfam" id="PF17425">
    <property type="entry name" value="Arylsulfotran_N"/>
    <property type="match status" value="1"/>
</dbReference>
<dbReference type="InterPro" id="IPR038477">
    <property type="entry name" value="ASST_N_sf"/>
</dbReference>
<dbReference type="PATRIC" id="fig|742823.3.peg.1338"/>
<gene>
    <name evidence="3" type="ORF">HMPREF9465_01350</name>
</gene>
<dbReference type="RefSeq" id="WP_005435387.1">
    <property type="nucleotide sequence ID" value="NZ_JH815516.1"/>
</dbReference>
<proteinExistence type="predicted"/>
<feature type="chain" id="PRO_5003846202" description="Arylsulfotransferase N-terminal domain-containing protein" evidence="1">
    <location>
        <begin position="23"/>
        <end position="597"/>
    </location>
</feature>
<protein>
    <recommendedName>
        <fullName evidence="2">Arylsulfotransferase N-terminal domain-containing protein</fullName>
    </recommendedName>
</protein>
<evidence type="ECO:0000256" key="1">
    <source>
        <dbReference type="SAM" id="SignalP"/>
    </source>
</evidence>
<organism evidence="3 4">
    <name type="scientific">Sutterella wadsworthensis 2_1_59BFAA</name>
    <dbReference type="NCBI Taxonomy" id="742823"/>
    <lineage>
        <taxon>Bacteria</taxon>
        <taxon>Pseudomonadati</taxon>
        <taxon>Pseudomonadota</taxon>
        <taxon>Betaproteobacteria</taxon>
        <taxon>Burkholderiales</taxon>
        <taxon>Sutterellaceae</taxon>
        <taxon>Sutterella</taxon>
    </lineage>
</organism>